<feature type="binding site" evidence="9">
    <location>
        <position position="220"/>
    </location>
    <ligand>
        <name>[4Fe-4S] cluster</name>
        <dbReference type="ChEBI" id="CHEBI:49883"/>
        <label>2</label>
    </ligand>
</feature>
<comment type="subunit">
    <text evidence="9">Monomer.</text>
</comment>
<keyword evidence="6 9" id="KW-0560">Oxidoreductase</keyword>
<feature type="binding site" evidence="9">
    <location>
        <position position="160"/>
    </location>
    <ligand>
        <name>cob(II)alamin</name>
        <dbReference type="ChEBI" id="CHEBI:16304"/>
    </ligand>
</feature>
<dbReference type="GO" id="GO:0008616">
    <property type="term" value="P:tRNA queuosine(34) biosynthetic process"/>
    <property type="evidence" value="ECO:0007669"/>
    <property type="project" value="UniProtKB-UniRule"/>
</dbReference>
<comment type="function">
    <text evidence="9">Catalyzes the conversion of epoxyqueuosine (oQ) to queuosine (Q), which is a hypermodified base found in the wobble positions of tRNA(Asp), tRNA(Asn), tRNA(His) and tRNA(Tyr).</text>
</comment>
<evidence type="ECO:0000256" key="1">
    <source>
        <dbReference type="ARBA" id="ARBA00022485"/>
    </source>
</evidence>
<dbReference type="Pfam" id="PF13484">
    <property type="entry name" value="Fer4_16"/>
    <property type="match status" value="1"/>
</dbReference>
<feature type="binding site" evidence="9">
    <location>
        <position position="200"/>
    </location>
    <ligand>
        <name>[4Fe-4S] cluster</name>
        <dbReference type="ChEBI" id="CHEBI:49883"/>
        <label>1</label>
    </ligand>
</feature>
<dbReference type="GO" id="GO:0046872">
    <property type="term" value="F:metal ion binding"/>
    <property type="evidence" value="ECO:0007669"/>
    <property type="project" value="UniProtKB-KW"/>
</dbReference>
<evidence type="ECO:0000256" key="8">
    <source>
        <dbReference type="ARBA" id="ARBA00023014"/>
    </source>
</evidence>
<dbReference type="PANTHER" id="PTHR30002">
    <property type="entry name" value="EPOXYQUEUOSINE REDUCTASE"/>
    <property type="match status" value="1"/>
</dbReference>
<keyword evidence="2 9" id="KW-0963">Cytoplasm</keyword>
<dbReference type="PROSITE" id="PS00198">
    <property type="entry name" value="4FE4S_FER_1"/>
    <property type="match status" value="1"/>
</dbReference>
<evidence type="ECO:0000256" key="2">
    <source>
        <dbReference type="ARBA" id="ARBA00022490"/>
    </source>
</evidence>
<evidence type="ECO:0000256" key="6">
    <source>
        <dbReference type="ARBA" id="ARBA00023002"/>
    </source>
</evidence>
<feature type="binding site" evidence="9">
    <location>
        <position position="194"/>
    </location>
    <ligand>
        <name>[4Fe-4S] cluster</name>
        <dbReference type="ChEBI" id="CHEBI:49883"/>
        <label>1</label>
    </ligand>
</feature>
<evidence type="ECO:0000256" key="9">
    <source>
        <dbReference type="HAMAP-Rule" id="MF_00916"/>
    </source>
</evidence>
<comment type="pathway">
    <text evidence="9">tRNA modification; tRNA-queuosine biosynthesis.</text>
</comment>
<comment type="cofactor">
    <cofactor evidence="9">
        <name>cob(II)alamin</name>
        <dbReference type="ChEBI" id="CHEBI:16304"/>
    </cofactor>
</comment>
<evidence type="ECO:0000256" key="3">
    <source>
        <dbReference type="ARBA" id="ARBA00022694"/>
    </source>
</evidence>
<evidence type="ECO:0000256" key="4">
    <source>
        <dbReference type="ARBA" id="ARBA00022723"/>
    </source>
</evidence>
<keyword evidence="8 9" id="KW-0411">Iron-sulfur</keyword>
<feature type="binding site" evidence="9">
    <location>
        <position position="174"/>
    </location>
    <ligand>
        <name>cob(II)alamin</name>
        <dbReference type="ChEBI" id="CHEBI:16304"/>
    </ligand>
</feature>
<dbReference type="InterPro" id="IPR017900">
    <property type="entry name" value="4Fe4S_Fe_S_CS"/>
</dbReference>
<dbReference type="InterPro" id="IPR013542">
    <property type="entry name" value="QueG_DUF1730"/>
</dbReference>
<feature type="binding site" evidence="9">
    <location>
        <begin position="247"/>
        <end position="248"/>
    </location>
    <ligand>
        <name>cob(II)alamin</name>
        <dbReference type="ChEBI" id="CHEBI:16304"/>
    </ligand>
</feature>
<feature type="binding site" evidence="9">
    <location>
        <position position="222"/>
    </location>
    <ligand>
        <name>cob(II)alamin</name>
        <dbReference type="ChEBI" id="CHEBI:16304"/>
    </ligand>
</feature>
<gene>
    <name evidence="9" type="primary">queG</name>
    <name evidence="11" type="ORF">SAMN04487951_10383</name>
</gene>
<comment type="similarity">
    <text evidence="9">Belongs to the QueG family.</text>
</comment>
<feature type="binding site" evidence="9">
    <location>
        <position position="247"/>
    </location>
    <ligand>
        <name>[4Fe-4S] cluster</name>
        <dbReference type="ChEBI" id="CHEBI:49883"/>
        <label>2</label>
    </ligand>
</feature>
<evidence type="ECO:0000313" key="12">
    <source>
        <dbReference type="Proteomes" id="UP000199677"/>
    </source>
</evidence>
<dbReference type="GO" id="GO:0005737">
    <property type="term" value="C:cytoplasm"/>
    <property type="evidence" value="ECO:0007669"/>
    <property type="project" value="UniProtKB-SubCell"/>
</dbReference>
<dbReference type="InterPro" id="IPR017896">
    <property type="entry name" value="4Fe4S_Fe-S-bd"/>
</dbReference>
<dbReference type="GO" id="GO:0052693">
    <property type="term" value="F:epoxyqueuosine reductase activity"/>
    <property type="evidence" value="ECO:0007669"/>
    <property type="project" value="UniProtKB-UniRule"/>
</dbReference>
<evidence type="ECO:0000313" key="11">
    <source>
        <dbReference type="EMBL" id="SDN19668.1"/>
    </source>
</evidence>
<feature type="active site" description="Proton donor" evidence="9">
    <location>
        <position position="139"/>
    </location>
</feature>
<dbReference type="HAMAP" id="MF_00916">
    <property type="entry name" value="QueG"/>
    <property type="match status" value="1"/>
</dbReference>
<comment type="caution">
    <text evidence="9">Lacks conserved residue(s) required for the propagation of feature annotation.</text>
</comment>
<sequence>MLSDDTLADLAELIKTWGRELGFQQVGITDTQLDAHEAHLNAWLDKGYHGEMSFMAKHGTKRTRPAELEPGTQRVICVRMDYLPAEVESTKVLGQPNRAYVSRYALGRDYHKLMRKRLAQLAKQIEHEVGAFGYRAFVDSAPVMERALAQKAGLGWFGKNAMLLNPKAGSLFFLGELYTDLPLPVDAPFEEEHCGSCSACRTACPTGAIVDDKVIDSRKCISYLTIELHGAIPTEYRRAMGNRIYGCDDCQLVCPFTRFTRVTQEEDFAPRHDLDRASLIRLFAWGEEEFLAKTAGSPIRRIGYERWLRNIAVGLGNAPWSEALEAALWSRRAYPSALVREHVAWALEEQRLKRATRIATDVS</sequence>
<feature type="binding site" evidence="9">
    <location>
        <position position="204"/>
    </location>
    <ligand>
        <name>[4Fe-4S] cluster</name>
        <dbReference type="ChEBI" id="CHEBI:49883"/>
        <label>2</label>
    </ligand>
</feature>
<feature type="domain" description="4Fe-4S ferredoxin-type" evidence="10">
    <location>
        <begin position="185"/>
        <end position="214"/>
    </location>
</feature>
<organism evidence="11 12">
    <name type="scientific">Vreelandella arcis</name>
    <dbReference type="NCBI Taxonomy" id="416873"/>
    <lineage>
        <taxon>Bacteria</taxon>
        <taxon>Pseudomonadati</taxon>
        <taxon>Pseudomonadota</taxon>
        <taxon>Gammaproteobacteria</taxon>
        <taxon>Oceanospirillales</taxon>
        <taxon>Halomonadaceae</taxon>
        <taxon>Vreelandella</taxon>
    </lineage>
</organism>
<keyword evidence="9" id="KW-0170">Cobalt</keyword>
<keyword evidence="7 9" id="KW-0408">Iron</keyword>
<dbReference type="Proteomes" id="UP000199677">
    <property type="component" value="Unassembled WGS sequence"/>
</dbReference>
<name>A0A1G9ZEB3_9GAMM</name>
<keyword evidence="5 9" id="KW-0671">Queuosine biosynthesis</keyword>
<dbReference type="UniPathway" id="UPA00392"/>
<feature type="binding site" evidence="9">
    <location>
        <position position="197"/>
    </location>
    <ligand>
        <name>[4Fe-4S] cluster</name>
        <dbReference type="ChEBI" id="CHEBI:49883"/>
        <label>1</label>
    </ligand>
</feature>
<dbReference type="Pfam" id="PF08331">
    <property type="entry name" value="QueG_DUF1730"/>
    <property type="match status" value="1"/>
</dbReference>
<dbReference type="Gene3D" id="3.30.70.20">
    <property type="match status" value="1"/>
</dbReference>
<comment type="subcellular location">
    <subcellularLocation>
        <location evidence="9">Cytoplasm</location>
    </subcellularLocation>
</comment>
<comment type="catalytic activity">
    <reaction evidence="9">
        <text>epoxyqueuosine(34) in tRNA + AH2 = queuosine(34) in tRNA + A + H2O</text>
        <dbReference type="Rhea" id="RHEA:32159"/>
        <dbReference type="Rhea" id="RHEA-COMP:18571"/>
        <dbReference type="Rhea" id="RHEA-COMP:18582"/>
        <dbReference type="ChEBI" id="CHEBI:13193"/>
        <dbReference type="ChEBI" id="CHEBI:15377"/>
        <dbReference type="ChEBI" id="CHEBI:17499"/>
        <dbReference type="ChEBI" id="CHEBI:194431"/>
        <dbReference type="ChEBI" id="CHEBI:194443"/>
        <dbReference type="EC" id="1.17.99.6"/>
    </reaction>
</comment>
<accession>A0A1G9ZEB3</accession>
<proteinExistence type="inferred from homology"/>
<dbReference type="STRING" id="416873.SAMN04487951_10383"/>
<keyword evidence="12" id="KW-1185">Reference proteome</keyword>
<dbReference type="OrthoDB" id="9784571at2"/>
<comment type="cofactor">
    <cofactor evidence="9">
        <name>[4Fe-4S] cluster</name>
        <dbReference type="ChEBI" id="CHEBI:49883"/>
    </cofactor>
    <text evidence="9">Binds 2 [4Fe-4S] clusters per monomer.</text>
</comment>
<dbReference type="PANTHER" id="PTHR30002:SF4">
    <property type="entry name" value="EPOXYQUEUOSINE REDUCTASE"/>
    <property type="match status" value="1"/>
</dbReference>
<feature type="binding site" evidence="9">
    <location>
        <position position="254"/>
    </location>
    <ligand>
        <name>[4Fe-4S] cluster</name>
        <dbReference type="ChEBI" id="CHEBI:49883"/>
        <label>1</label>
    </ligand>
</feature>
<reference evidence="12" key="1">
    <citation type="submission" date="2016-10" db="EMBL/GenBank/DDBJ databases">
        <authorList>
            <person name="Varghese N."/>
            <person name="Submissions S."/>
        </authorList>
    </citation>
    <scope>NUCLEOTIDE SEQUENCE [LARGE SCALE GENOMIC DNA]</scope>
    <source>
        <strain evidence="12">CGMCC 1.6494</strain>
    </source>
</reference>
<keyword evidence="3 9" id="KW-0819">tRNA processing</keyword>
<dbReference type="NCBIfam" id="TIGR00276">
    <property type="entry name" value="tRNA epoxyqueuosine(34) reductase QueG"/>
    <property type="match status" value="1"/>
</dbReference>
<evidence type="ECO:0000259" key="10">
    <source>
        <dbReference type="PROSITE" id="PS51379"/>
    </source>
</evidence>
<feature type="binding site" evidence="9">
    <location>
        <position position="250"/>
    </location>
    <ligand>
        <name>[4Fe-4S] cluster</name>
        <dbReference type="ChEBI" id="CHEBI:49883"/>
        <label>2</label>
    </ligand>
</feature>
<keyword evidence="1 9" id="KW-0004">4Fe-4S</keyword>
<dbReference type="RefSeq" id="WP_089702838.1">
    <property type="nucleotide sequence ID" value="NZ_FNII01000003.1"/>
</dbReference>
<feature type="binding site" evidence="9">
    <location>
        <position position="139"/>
    </location>
    <ligand>
        <name>cob(II)alamin</name>
        <dbReference type="ChEBI" id="CHEBI:16304"/>
    </ligand>
</feature>
<dbReference type="SUPFAM" id="SSF54862">
    <property type="entry name" value="4Fe-4S ferredoxins"/>
    <property type="match status" value="1"/>
</dbReference>
<feature type="binding site" evidence="9">
    <location>
        <position position="62"/>
    </location>
    <ligand>
        <name>cob(II)alamin</name>
        <dbReference type="ChEBI" id="CHEBI:16304"/>
    </ligand>
</feature>
<dbReference type="PROSITE" id="PS51379">
    <property type="entry name" value="4FE4S_FER_2"/>
    <property type="match status" value="1"/>
</dbReference>
<dbReference type="GO" id="GO:0051539">
    <property type="term" value="F:4 iron, 4 sulfur cluster binding"/>
    <property type="evidence" value="ECO:0007669"/>
    <property type="project" value="UniProtKB-KW"/>
</dbReference>
<dbReference type="EMBL" id="FNII01000003">
    <property type="protein sequence ID" value="SDN19668.1"/>
    <property type="molecule type" value="Genomic_DNA"/>
</dbReference>
<feature type="binding site" evidence="9">
    <location>
        <position position="163"/>
    </location>
    <ligand>
        <name>cob(II)alamin</name>
        <dbReference type="ChEBI" id="CHEBI:16304"/>
    </ligand>
</feature>
<evidence type="ECO:0000256" key="7">
    <source>
        <dbReference type="ARBA" id="ARBA00023004"/>
    </source>
</evidence>
<dbReference type="GO" id="GO:0031419">
    <property type="term" value="F:cobalamin binding"/>
    <property type="evidence" value="ECO:0007669"/>
    <property type="project" value="UniProtKB-KW"/>
</dbReference>
<evidence type="ECO:0000256" key="5">
    <source>
        <dbReference type="ARBA" id="ARBA00022785"/>
    </source>
</evidence>
<dbReference type="EC" id="1.17.99.6" evidence="9"/>
<dbReference type="InterPro" id="IPR004453">
    <property type="entry name" value="QueG"/>
</dbReference>
<keyword evidence="9" id="KW-0846">Cobalamin</keyword>
<dbReference type="AlphaFoldDB" id="A0A1G9ZEB3"/>
<protein>
    <recommendedName>
        <fullName evidence="9">Epoxyqueuosine reductase</fullName>
        <ecNumber evidence="9">1.17.99.6</ecNumber>
    </recommendedName>
    <alternativeName>
        <fullName evidence="9">Queuosine biosynthesis protein QueG</fullName>
    </alternativeName>
</protein>
<keyword evidence="4 9" id="KW-0479">Metal-binding</keyword>